<evidence type="ECO:0000313" key="2">
    <source>
        <dbReference type="Ensembl" id="ENSP00000503806.1"/>
    </source>
</evidence>
<dbReference type="HGNC" id="HGNC:9202">
    <property type="gene designation" value="POMT1"/>
</dbReference>
<protein>
    <submittedName>
        <fullName evidence="2">Protein O-mannosyltransferase 1</fullName>
    </submittedName>
</protein>
<evidence type="ECO:0000313" key="3">
    <source>
        <dbReference type="Proteomes" id="UP000005640"/>
    </source>
</evidence>
<organism evidence="2 3">
    <name type="scientific">Homo sapiens</name>
    <name type="common">Human</name>
    <dbReference type="NCBI Taxonomy" id="9606"/>
    <lineage>
        <taxon>Eukaryota</taxon>
        <taxon>Metazoa</taxon>
        <taxon>Chordata</taxon>
        <taxon>Craniata</taxon>
        <taxon>Vertebrata</taxon>
        <taxon>Euteleostomi</taxon>
        <taxon>Mammalia</taxon>
        <taxon>Eutheria</taxon>
        <taxon>Euarchontoglires</taxon>
        <taxon>Primates</taxon>
        <taxon>Haplorrhini</taxon>
        <taxon>Catarrhini</taxon>
        <taxon>Hominidae</taxon>
        <taxon>Homo</taxon>
    </lineage>
</organism>
<keyword evidence="3" id="KW-1185">Reference proteome</keyword>
<dbReference type="OrthoDB" id="292747at2759"/>
<evidence type="ECO:0000256" key="1">
    <source>
        <dbReference type="SAM" id="Phobius"/>
    </source>
</evidence>
<dbReference type="Ensembl" id="ENST00000678739.1">
    <property type="protein sequence ID" value="ENSP00000503806.1"/>
    <property type="gene ID" value="ENSG00000130714.19"/>
</dbReference>
<keyword evidence="1" id="KW-0472">Membrane</keyword>
<proteinExistence type="predicted"/>
<feature type="transmembrane region" description="Helical" evidence="1">
    <location>
        <begin position="15"/>
        <end position="32"/>
    </location>
</feature>
<dbReference type="Proteomes" id="UP000005640">
    <property type="component" value="Chromosome 9"/>
</dbReference>
<dbReference type="AlphaFoldDB" id="A0A7I2V4L4"/>
<reference evidence="2" key="4">
    <citation type="submission" date="2025-08" db="UniProtKB">
        <authorList>
            <consortium name="Ensembl"/>
        </authorList>
    </citation>
    <scope>IDENTIFICATION</scope>
</reference>
<reference evidence="2 3" key="3">
    <citation type="journal article" date="2004" name="Nature">
        <title>Finishing the euchromatic sequence of the human genome.</title>
        <authorList>
            <consortium name="International Human Genome Sequencing Consortium"/>
        </authorList>
    </citation>
    <scope>NUCLEOTIDE SEQUENCE [LARGE SCALE GENOMIC DNA]</scope>
</reference>
<keyword evidence="1" id="KW-0812">Transmembrane</keyword>
<dbReference type="GeneTree" id="ENSGT00940000158049"/>
<dbReference type="Ensembl" id="ENST00000678739.1">
    <property type="protein sequence ID" value="ENSP00000503806.1"/>
    <property type="gene ID" value="ENSG00000130714.20"/>
</dbReference>
<gene>
    <name evidence="2" type="primary">POMT1</name>
</gene>
<name>A0A7I2V4L4_HUMAN</name>
<dbReference type="Bgee" id="ENSG00000130714">
    <property type="expression patterns" value="Expressed in right hemisphere of cerebellum and 178 other cell types or tissues"/>
</dbReference>
<reference evidence="2" key="5">
    <citation type="submission" date="2025-09" db="UniProtKB">
        <authorList>
            <consortium name="Ensembl"/>
        </authorList>
    </citation>
    <scope>IDENTIFICATION</scope>
</reference>
<keyword evidence="1" id="KW-1133">Transmembrane helix</keyword>
<dbReference type="EMBL" id="AL358781">
    <property type="status" value="NOT_ANNOTATED_CDS"/>
    <property type="molecule type" value="Genomic_DNA"/>
</dbReference>
<reference evidence="2 3" key="2">
    <citation type="journal article" date="2004" name="Nature">
        <title>DNA sequence and analysis of human chromosome 9.</title>
        <authorList>
            <person name="Humphray S.J."/>
            <person name="Oliver K."/>
            <person name="Hunt A.R."/>
            <person name="Plumb R.W."/>
            <person name="Loveland J.E."/>
            <person name="Howe K.L."/>
            <person name="Andrews T.D."/>
            <person name="Searle S."/>
            <person name="Hunt S.E."/>
            <person name="Scott C.E."/>
            <person name="Jones M.C."/>
            <person name="Ainscough R."/>
            <person name="Almeida J.P."/>
            <person name="Ambrose K.D."/>
            <person name="Ashwell R.I."/>
            <person name="Babbage A.K."/>
            <person name="Babbage S."/>
            <person name="Bagguley C.L."/>
            <person name="Bailey J."/>
            <person name="Banerjee R."/>
            <person name="Barker D.J."/>
            <person name="Barlow K.F."/>
            <person name="Bates K."/>
            <person name="Beasley H."/>
            <person name="Beasley O."/>
            <person name="Bird C.P."/>
            <person name="Bray-Allen S."/>
            <person name="Brown A.J."/>
            <person name="Brown J.Y."/>
            <person name="Burford D."/>
            <person name="Burrill W."/>
            <person name="Burton J."/>
            <person name="Carder C."/>
            <person name="Carter N.P."/>
            <person name="Chapman J.C."/>
            <person name="Chen Y."/>
            <person name="Clarke G."/>
            <person name="Clark S.Y."/>
            <person name="Clee C.M."/>
            <person name="Clegg S."/>
            <person name="Collier R.E."/>
            <person name="Corby N."/>
            <person name="Crosier M."/>
            <person name="Cummings A.T."/>
            <person name="Davies J."/>
            <person name="Dhami P."/>
            <person name="Dunn M."/>
            <person name="Dutta I."/>
            <person name="Dyer L.W."/>
            <person name="Earthrowl M.E."/>
            <person name="Faulkner L."/>
            <person name="Fleming C.J."/>
            <person name="Frankish A."/>
            <person name="Frankland J.A."/>
            <person name="French L."/>
            <person name="Fricker D.G."/>
            <person name="Garner P."/>
            <person name="Garnett J."/>
            <person name="Ghori J."/>
            <person name="Gilbert J.G."/>
            <person name="Glison C."/>
            <person name="Grafham D.V."/>
            <person name="Gribble S."/>
            <person name="Griffiths C."/>
            <person name="Griffiths-Jones S."/>
            <person name="Grocock R."/>
            <person name="Guy J."/>
            <person name="Hall R.E."/>
            <person name="Hammond S."/>
            <person name="Harley J.L."/>
            <person name="Harrison E.S."/>
            <person name="Hart E.A."/>
            <person name="Heath P.D."/>
            <person name="Henderson C.D."/>
            <person name="Hopkins B.L."/>
            <person name="Howard P.J."/>
            <person name="Howden P.J."/>
            <person name="Huckle E."/>
            <person name="Johnson C."/>
            <person name="Johnson D."/>
            <person name="Joy A.A."/>
            <person name="Kay M."/>
            <person name="Keenan S."/>
            <person name="Kershaw J.K."/>
            <person name="Kimberley A.M."/>
            <person name="King A."/>
            <person name="Knights A."/>
            <person name="Laird G.K."/>
            <person name="Langford C."/>
            <person name="Lawlor S."/>
            <person name="Leongamornlert D.A."/>
            <person name="Leversha M."/>
            <person name="Lloyd C."/>
            <person name="Lloyd D.M."/>
            <person name="Lovell J."/>
            <person name="Martin S."/>
            <person name="Mashreghi-Mohammadi M."/>
            <person name="Matthews L."/>
            <person name="McLaren S."/>
            <person name="McLay K.E."/>
            <person name="McMurray A."/>
            <person name="Milne S."/>
            <person name="Nickerson T."/>
            <person name="Nisbett J."/>
            <person name="Nordsiek G."/>
            <person name="Pearce A.V."/>
            <person name="Peck A.I."/>
            <person name="Porter K.M."/>
            <person name="Pandian R."/>
            <person name="Pelan S."/>
            <person name="Phillimore B."/>
            <person name="Povey S."/>
            <person name="Ramsey Y."/>
            <person name="Rand V."/>
            <person name="Scharfe M."/>
            <person name="Sehra H.K."/>
            <person name="Shownkeen R."/>
            <person name="Sims S.K."/>
            <person name="Skuce C.D."/>
            <person name="Smith M."/>
            <person name="Steward C.A."/>
            <person name="Swarbreck D."/>
            <person name="Sycamore N."/>
            <person name="Tester J."/>
            <person name="Thorpe A."/>
            <person name="Tracey A."/>
            <person name="Tromans A."/>
            <person name="Thomas D.W."/>
            <person name="Wall M."/>
            <person name="Wallis J.M."/>
            <person name="West A.P."/>
            <person name="Whitehead S.L."/>
            <person name="Willey D.L."/>
            <person name="Williams S.A."/>
            <person name="Wilming L."/>
            <person name="Wray P.W."/>
            <person name="Young L."/>
            <person name="Ashurst J.L."/>
            <person name="Coulson A."/>
            <person name="Blocker H."/>
            <person name="Durbin R."/>
            <person name="Sulston J.E."/>
            <person name="Hubbard T."/>
            <person name="Jackson M.J."/>
            <person name="Bentley D.R."/>
            <person name="Beck S."/>
            <person name="Rogers J."/>
            <person name="Dunham I."/>
        </authorList>
    </citation>
    <scope>NUCLEOTIDE SEQUENCE [LARGE SCALE GENOMIC DNA]</scope>
</reference>
<sequence>MWGFLKRPVVVTADINLSLVALTGMGLLSRLWRLTYPRAVVCFWQ</sequence>
<reference evidence="2 3" key="1">
    <citation type="journal article" date="2001" name="Nature">
        <title>Initial sequencing and analysis of the human genome.</title>
        <authorList>
            <consortium name="International Human Genome Sequencing Consortium"/>
            <person name="Lander E.S."/>
            <person name="Linton L.M."/>
            <person name="Birren B."/>
            <person name="Nusbaum C."/>
            <person name="Zody M.C."/>
            <person name="Baldwin J."/>
            <person name="Devon K."/>
            <person name="Dewar K."/>
            <person name="Doyle M."/>
            <person name="FitzHugh W."/>
            <person name="Funke R."/>
            <person name="Gage D."/>
            <person name="Harris K."/>
            <person name="Heaford A."/>
            <person name="Howland J."/>
            <person name="Kann L."/>
            <person name="Lehoczky J."/>
            <person name="LeVine R."/>
            <person name="McEwan P."/>
            <person name="McKernan K."/>
            <person name="Meldrim J."/>
            <person name="Mesirov J.P."/>
            <person name="Miranda C."/>
            <person name="Morris W."/>
            <person name="Naylor J."/>
            <person name="Raymond C."/>
            <person name="Rosetti M."/>
            <person name="Santos R."/>
            <person name="Sheridan A."/>
            <person name="Sougnez C."/>
            <person name="Stange-Thomann N."/>
            <person name="Stojanovic N."/>
            <person name="Subramanian A."/>
            <person name="Wyman D."/>
            <person name="Rogers J."/>
            <person name="Sulston J."/>
            <person name="Ainscough R."/>
            <person name="Beck S."/>
            <person name="Bentley D."/>
            <person name="Burton J."/>
            <person name="Clee C."/>
            <person name="Carter N."/>
            <person name="Coulson A."/>
            <person name="Deadman R."/>
            <person name="Deloukas P."/>
            <person name="Dunham A."/>
            <person name="Dunham I."/>
            <person name="Durbin R."/>
            <person name="French L."/>
            <person name="Grafham D."/>
            <person name="Gregory S."/>
            <person name="Hubbard T."/>
            <person name="Humphray S."/>
            <person name="Hunt A."/>
            <person name="Jones M."/>
            <person name="Lloyd C."/>
            <person name="McMurray A."/>
            <person name="Matthews L."/>
            <person name="Mercer S."/>
            <person name="Milne S."/>
            <person name="Mullikin J.C."/>
            <person name="Mungall A."/>
            <person name="Plumb R."/>
            <person name="Ross M."/>
            <person name="Shownkeen R."/>
            <person name="Sims S."/>
            <person name="Waterston R.H."/>
            <person name="Wilson R.K."/>
            <person name="Hillier L.W."/>
            <person name="McPherson J.D."/>
            <person name="Marra M.A."/>
            <person name="Mardis E.R."/>
            <person name="Fulton L.A."/>
            <person name="Chinwalla A.T."/>
            <person name="Pepin K.H."/>
            <person name="Gish W.R."/>
            <person name="Chissoe S.L."/>
            <person name="Wendl M.C."/>
            <person name="Delehaunty K.D."/>
            <person name="Miner T.L."/>
            <person name="Delehaunty A."/>
            <person name="Kramer J.B."/>
            <person name="Cook L.L."/>
            <person name="Fulton R.S."/>
            <person name="Johnson D.L."/>
            <person name="Minx P.J."/>
            <person name="Clifton S.W."/>
            <person name="Hawkins T."/>
            <person name="Branscomb E."/>
            <person name="Predki P."/>
            <person name="Richardson P."/>
            <person name="Wenning S."/>
            <person name="Slezak T."/>
            <person name="Doggett N."/>
            <person name="Cheng J.F."/>
            <person name="Olsen A."/>
            <person name="Lucas S."/>
            <person name="Elkin C."/>
            <person name="Uberbacher E."/>
            <person name="Frazier M."/>
            <person name="Gibbs R.A."/>
            <person name="Muzny D.M."/>
            <person name="Scherer S.E."/>
            <person name="Bouck J.B."/>
            <person name="Sodergren E.J."/>
            <person name="Worley K.C."/>
            <person name="Rives C.M."/>
            <person name="Gorrell J.H."/>
            <person name="Metzker M.L."/>
            <person name="Naylor S.L."/>
            <person name="Kucherlapati R.S."/>
            <person name="Nelson D.L."/>
            <person name="Weinstock G.M."/>
            <person name="Sakaki Y."/>
            <person name="Fujiyama A."/>
            <person name="Hattori M."/>
            <person name="Yada T."/>
            <person name="Toyoda A."/>
            <person name="Itoh T."/>
            <person name="Kawagoe C."/>
            <person name="Watanabe H."/>
            <person name="Totoki Y."/>
            <person name="Taylor T."/>
            <person name="Weissenbach J."/>
            <person name="Heilig R."/>
            <person name="Saurin W."/>
            <person name="Artiguenave F."/>
            <person name="Brottier P."/>
            <person name="Bruls T."/>
            <person name="Pelletier E."/>
            <person name="Robert C."/>
            <person name="Wincker P."/>
            <person name="Smith D.R."/>
            <person name="Doucette-Stamm L."/>
            <person name="Rubenfield M."/>
            <person name="Weinstock K."/>
            <person name="Lee H.M."/>
            <person name="Dubois J."/>
            <person name="Rosenthal A."/>
            <person name="Platzer M."/>
            <person name="Nyakatura G."/>
            <person name="Taudien S."/>
            <person name="Rump A."/>
            <person name="Yang H."/>
            <person name="Yu J."/>
            <person name="Wang J."/>
            <person name="Huang G."/>
            <person name="Gu J."/>
            <person name="Hood L."/>
            <person name="Rowen L."/>
            <person name="Madan A."/>
            <person name="Qin S."/>
            <person name="Davis R.W."/>
            <person name="Federspiel N.A."/>
            <person name="Abola A.P."/>
            <person name="Proctor M.J."/>
            <person name="Myers R.M."/>
            <person name="Schmutz J."/>
            <person name="Dickson M."/>
            <person name="Grimwood J."/>
            <person name="Cox D.R."/>
            <person name="Olson M.V."/>
            <person name="Kaul R."/>
            <person name="Raymond C."/>
            <person name="Shimizu N."/>
            <person name="Kawasaki K."/>
            <person name="Minoshima S."/>
            <person name="Evans G.A."/>
            <person name="Athanasiou M."/>
            <person name="Schultz R."/>
            <person name="Roe B.A."/>
            <person name="Chen F."/>
            <person name="Pan H."/>
            <person name="Ramser J."/>
            <person name="Lehrach H."/>
            <person name="Reinhardt R."/>
            <person name="McCombie W.R."/>
            <person name="de la Bastide M."/>
            <person name="Dedhia N."/>
            <person name="Blocker H."/>
            <person name="Hornischer K."/>
            <person name="Nordsiek G."/>
            <person name="Agarwala R."/>
            <person name="Aravind L."/>
            <person name="Bailey J.A."/>
            <person name="Bateman A."/>
            <person name="Batzoglou S."/>
            <person name="Birney E."/>
            <person name="Bork P."/>
            <person name="Brown D.G."/>
            <person name="Burge C.B."/>
            <person name="Cerutti L."/>
            <person name="Chen H.C."/>
            <person name="Church D."/>
            <person name="Clamp M."/>
            <person name="Copley R.R."/>
            <person name="Doerks T."/>
            <person name="Eddy S.R."/>
            <person name="Eichler E.E."/>
            <person name="Furey T.S."/>
            <person name="Galagan J."/>
            <person name="Gilbert J.G."/>
            <person name="Harmon C."/>
            <person name="Hayashizaki Y."/>
            <person name="Haussler D."/>
            <person name="Hermjakob H."/>
            <person name="Hokamp K."/>
            <person name="Jang W."/>
            <person name="Johnson L.S."/>
            <person name="Jones T.A."/>
            <person name="Kasif S."/>
            <person name="Kaspryzk A."/>
            <person name="Kennedy S."/>
            <person name="Kent W.J."/>
            <person name="Kitts P."/>
            <person name="Koonin E.V."/>
            <person name="Korf I."/>
            <person name="Kulp D."/>
            <person name="Lancet D."/>
            <person name="Lowe T.M."/>
            <person name="McLysaght A."/>
            <person name="Mikkelsen T."/>
            <person name="Moran J.V."/>
            <person name="Mulder N."/>
            <person name="Pollara V.J."/>
            <person name="Ponting C.P."/>
            <person name="Schuler G."/>
            <person name="Schultz J."/>
            <person name="Slater G."/>
            <person name="Smit A.F."/>
            <person name="Stupka E."/>
            <person name="Szustakowski J."/>
            <person name="Thierry-Mieg D."/>
            <person name="Thierry-Mieg J."/>
            <person name="Wagner L."/>
            <person name="Wallis J."/>
            <person name="Wheeler R."/>
            <person name="Williams A."/>
            <person name="Wolf Y.I."/>
            <person name="Wolfe K.H."/>
            <person name="Yang S.P."/>
            <person name="Yeh R.F."/>
            <person name="Collins F."/>
            <person name="Guyer M.S."/>
            <person name="Peterson J."/>
            <person name="Felsenfeld A."/>
            <person name="Wetterstrand K.A."/>
            <person name="Patrinos A."/>
            <person name="Morgan M.J."/>
            <person name="de Jong P."/>
            <person name="Catanese J.J."/>
            <person name="Osoegawa K."/>
            <person name="Shizuya H."/>
            <person name="Choi S."/>
            <person name="Chen Y.J."/>
        </authorList>
    </citation>
    <scope>NUCLEOTIDE SEQUENCE [LARGE SCALE GENOMIC DNA]</scope>
</reference>
<dbReference type="OpenTargets" id="ENSG00000130714"/>
<accession>A0A7I2V4L4</accession>